<dbReference type="GO" id="GO:0015297">
    <property type="term" value="F:antiporter activity"/>
    <property type="evidence" value="ECO:0007669"/>
    <property type="project" value="InterPro"/>
</dbReference>
<dbReference type="RefSeq" id="WP_175454441.1">
    <property type="nucleotide sequence ID" value="NZ_FNKQ01000003.1"/>
</dbReference>
<dbReference type="InterPro" id="IPR048279">
    <property type="entry name" value="MdtK-like"/>
</dbReference>
<evidence type="ECO:0000256" key="4">
    <source>
        <dbReference type="ARBA" id="ARBA00022692"/>
    </source>
</evidence>
<dbReference type="Proteomes" id="UP000199289">
    <property type="component" value="Unassembled WGS sequence"/>
</dbReference>
<evidence type="ECO:0000256" key="1">
    <source>
        <dbReference type="ARBA" id="ARBA00004651"/>
    </source>
</evidence>
<dbReference type="NCBIfam" id="TIGR00797">
    <property type="entry name" value="matE"/>
    <property type="match status" value="1"/>
</dbReference>
<sequence length="480" mass="50236">MSGRENRIDVTTGAITPKLFSLSWPLVAGNLLQTFYNLADMFWVGRVGPEAVAAVSLMFPTAWMFVSVAMGVTAAAVALVSQHVGAGDDRAAERVVGQTVLLAVGVGVALGIVGYLGRHPLLTLIGAQGRVYAEALAYAEVLFVTLPFTFLFFAFRAVLRGAGDTRTAMWLVVVSAGLNVVVDPIFILGWGPFVDPMGTRGAAVATLIARLVAAGTGVAVLLHGGWGVRLRITDLRPDSSLLRKLVDVGYPATLDGLARSFAAVALAALVARFGAVATAAYGIGLRLMSVSWTVSGAVGQAAATGVGQNLGAEKPDRAAEVTWKATAGTMAVLFLVGGVVWAFPATFVRVFIDDAAVVEAGVVMLRIVAPFWAFLGGLMVVQGAFRGAGRTRVSMGLSIVSRWVVRFPAAFVLAYALSWGVTGLWWALSLSGVVTFVVGVAWFLRGEWRTAVVNTDAPGDVRDDAPHADDDGVAESPTDD</sequence>
<dbReference type="PANTHER" id="PTHR43549">
    <property type="entry name" value="MULTIDRUG RESISTANCE PROTEIN YPNP-RELATED"/>
    <property type="match status" value="1"/>
</dbReference>
<feature type="transmembrane region" description="Helical" evidence="8">
    <location>
        <begin position="364"/>
        <end position="385"/>
    </location>
</feature>
<evidence type="ECO:0000256" key="8">
    <source>
        <dbReference type="SAM" id="Phobius"/>
    </source>
</evidence>
<accession>A0A1H1DE03</accession>
<feature type="transmembrane region" description="Helical" evidence="8">
    <location>
        <begin position="423"/>
        <end position="444"/>
    </location>
</feature>
<feature type="region of interest" description="Disordered" evidence="7">
    <location>
        <begin position="459"/>
        <end position="480"/>
    </location>
</feature>
<dbReference type="InterPro" id="IPR052031">
    <property type="entry name" value="Membrane_Transporter-Flippase"/>
</dbReference>
<feature type="transmembrane region" description="Helical" evidence="8">
    <location>
        <begin position="261"/>
        <end position="283"/>
    </location>
</feature>
<evidence type="ECO:0000256" key="6">
    <source>
        <dbReference type="ARBA" id="ARBA00023136"/>
    </source>
</evidence>
<organism evidence="9 10">
    <name type="scientific">Halopelagius longus</name>
    <dbReference type="NCBI Taxonomy" id="1236180"/>
    <lineage>
        <taxon>Archaea</taxon>
        <taxon>Methanobacteriati</taxon>
        <taxon>Methanobacteriota</taxon>
        <taxon>Stenosarchaea group</taxon>
        <taxon>Halobacteria</taxon>
        <taxon>Halobacteriales</taxon>
        <taxon>Haloferacaceae</taxon>
    </lineage>
</organism>
<evidence type="ECO:0000256" key="2">
    <source>
        <dbReference type="ARBA" id="ARBA00022448"/>
    </source>
</evidence>
<keyword evidence="5 8" id="KW-1133">Transmembrane helix</keyword>
<feature type="transmembrane region" description="Helical" evidence="8">
    <location>
        <begin position="136"/>
        <end position="155"/>
    </location>
</feature>
<evidence type="ECO:0000256" key="3">
    <source>
        <dbReference type="ARBA" id="ARBA00022475"/>
    </source>
</evidence>
<protein>
    <submittedName>
        <fullName evidence="9">Putative efflux protein, MATE family</fullName>
    </submittedName>
</protein>
<evidence type="ECO:0000313" key="10">
    <source>
        <dbReference type="Proteomes" id="UP000199289"/>
    </source>
</evidence>
<dbReference type="AlphaFoldDB" id="A0A1H1DE03"/>
<dbReference type="OrthoDB" id="214119at2157"/>
<dbReference type="PANTHER" id="PTHR43549:SF2">
    <property type="entry name" value="MULTIDRUG RESISTANCE PROTEIN NORM-RELATED"/>
    <property type="match status" value="1"/>
</dbReference>
<keyword evidence="2" id="KW-0813">Transport</keyword>
<evidence type="ECO:0000256" key="5">
    <source>
        <dbReference type="ARBA" id="ARBA00022989"/>
    </source>
</evidence>
<evidence type="ECO:0000313" key="9">
    <source>
        <dbReference type="EMBL" id="SDQ74630.1"/>
    </source>
</evidence>
<name>A0A1H1DE03_9EURY</name>
<dbReference type="EMBL" id="FNKQ01000003">
    <property type="protein sequence ID" value="SDQ74630.1"/>
    <property type="molecule type" value="Genomic_DNA"/>
</dbReference>
<keyword evidence="4 8" id="KW-0812">Transmembrane</keyword>
<evidence type="ECO:0000256" key="7">
    <source>
        <dbReference type="SAM" id="MobiDB-lite"/>
    </source>
</evidence>
<feature type="transmembrane region" description="Helical" evidence="8">
    <location>
        <begin position="95"/>
        <end position="116"/>
    </location>
</feature>
<feature type="transmembrane region" description="Helical" evidence="8">
    <location>
        <begin position="167"/>
        <end position="190"/>
    </location>
</feature>
<dbReference type="GO" id="GO:0005886">
    <property type="term" value="C:plasma membrane"/>
    <property type="evidence" value="ECO:0007669"/>
    <property type="project" value="UniProtKB-SubCell"/>
</dbReference>
<feature type="transmembrane region" description="Helical" evidence="8">
    <location>
        <begin position="331"/>
        <end position="352"/>
    </location>
</feature>
<feature type="compositionally biased region" description="Basic and acidic residues" evidence="7">
    <location>
        <begin position="459"/>
        <end position="470"/>
    </location>
</feature>
<comment type="subcellular location">
    <subcellularLocation>
        <location evidence="1">Cell membrane</location>
        <topology evidence="1">Multi-pass membrane protein</topology>
    </subcellularLocation>
</comment>
<feature type="compositionally biased region" description="Acidic residues" evidence="7">
    <location>
        <begin position="471"/>
        <end position="480"/>
    </location>
</feature>
<dbReference type="Pfam" id="PF01554">
    <property type="entry name" value="MatE"/>
    <property type="match status" value="2"/>
</dbReference>
<keyword evidence="3" id="KW-1003">Cell membrane</keyword>
<keyword evidence="6 8" id="KW-0472">Membrane</keyword>
<proteinExistence type="predicted"/>
<feature type="transmembrane region" description="Helical" evidence="8">
    <location>
        <begin position="62"/>
        <end position="83"/>
    </location>
</feature>
<dbReference type="InterPro" id="IPR002528">
    <property type="entry name" value="MATE_fam"/>
</dbReference>
<feature type="transmembrane region" description="Helical" evidence="8">
    <location>
        <begin position="289"/>
        <end position="310"/>
    </location>
</feature>
<dbReference type="GO" id="GO:0042910">
    <property type="term" value="F:xenobiotic transmembrane transporter activity"/>
    <property type="evidence" value="ECO:0007669"/>
    <property type="project" value="InterPro"/>
</dbReference>
<feature type="transmembrane region" description="Helical" evidence="8">
    <location>
        <begin position="202"/>
        <end position="222"/>
    </location>
</feature>
<gene>
    <name evidence="9" type="ORF">SAMN05216278_2364</name>
</gene>
<feature type="transmembrane region" description="Helical" evidence="8">
    <location>
        <begin position="397"/>
        <end position="417"/>
    </location>
</feature>
<dbReference type="PIRSF" id="PIRSF006603">
    <property type="entry name" value="DinF"/>
    <property type="match status" value="1"/>
</dbReference>
<reference evidence="10" key="1">
    <citation type="submission" date="2016-10" db="EMBL/GenBank/DDBJ databases">
        <authorList>
            <person name="Varghese N."/>
            <person name="Submissions S."/>
        </authorList>
    </citation>
    <scope>NUCLEOTIDE SEQUENCE [LARGE SCALE GENOMIC DNA]</scope>
    <source>
        <strain evidence="10">CGMCC 1.12397</strain>
    </source>
</reference>
<dbReference type="CDD" id="cd13142">
    <property type="entry name" value="MATE_like_12"/>
    <property type="match status" value="1"/>
</dbReference>